<protein>
    <submittedName>
        <fullName evidence="3">Sugar phosphate isomerase/epimerase</fullName>
    </submittedName>
</protein>
<gene>
    <name evidence="3" type="ORF">EHV15_21625</name>
</gene>
<dbReference type="OrthoDB" id="9815124at2"/>
<proteinExistence type="predicted"/>
<dbReference type="AlphaFoldDB" id="A0A3P3U4F6"/>
<reference evidence="3 4" key="1">
    <citation type="submission" date="2018-11" db="EMBL/GenBank/DDBJ databases">
        <title>Genome sequencing of Paenibacillus sp. KCOM 3021 (= ChDC PVNT-B20).</title>
        <authorList>
            <person name="Kook J.-K."/>
            <person name="Park S.-N."/>
            <person name="Lim Y.K."/>
        </authorList>
    </citation>
    <scope>NUCLEOTIDE SEQUENCE [LARGE SCALE GENOMIC DNA]</scope>
    <source>
        <strain evidence="3 4">KCOM 3021</strain>
    </source>
</reference>
<sequence>MRSRTAPALTLDPSLPRSKRCTVRMKRGWSKLCEARKPQADCQRRLIDAPPDTLGASDTPTAPDTLDAPGSPNTQDVARAPDTQDALCAPDMQDTPSTPDTLDTPGVPGTLDMLDVTIPQTSLAPGSNGMKFSLCSTGLKSLTLEEVLAACERLGLHGVELWIGHLEEYAQRGGTPADLCRLLARHRLAVPAISGYTYFSRSDSESGRDVTRISQAARWAAAVGCPRIRTFAGHLASREASGEQWSRAATGLGKALNACHEQGVKLAVEIHNGTFADTADSLAALLGQVGQTRQPGELELIYDGFNLFVDRLEPLPVLKRFYGSITHVHFKDYRWNHEDWALSRPVPVLQGDADHRSILKELRARGYDGFISFEYFGEDVLELTRQSYAEVRDYLSRTTT</sequence>
<dbReference type="InterPro" id="IPR013022">
    <property type="entry name" value="Xyl_isomerase-like_TIM-brl"/>
</dbReference>
<dbReference type="PANTHER" id="PTHR12110:SF41">
    <property type="entry name" value="INOSOSE DEHYDRATASE"/>
    <property type="match status" value="1"/>
</dbReference>
<dbReference type="InterPro" id="IPR036237">
    <property type="entry name" value="Xyl_isomerase-like_sf"/>
</dbReference>
<name>A0A3P3U4F6_9BACL</name>
<dbReference type="InterPro" id="IPR050312">
    <property type="entry name" value="IolE/XylAMocC-like"/>
</dbReference>
<dbReference type="GO" id="GO:0016853">
    <property type="term" value="F:isomerase activity"/>
    <property type="evidence" value="ECO:0007669"/>
    <property type="project" value="UniProtKB-KW"/>
</dbReference>
<accession>A0A3P3U4F6</accession>
<dbReference type="Gene3D" id="3.20.20.150">
    <property type="entry name" value="Divalent-metal-dependent TIM barrel enzymes"/>
    <property type="match status" value="1"/>
</dbReference>
<comment type="caution">
    <text evidence="3">The sequence shown here is derived from an EMBL/GenBank/DDBJ whole genome shotgun (WGS) entry which is preliminary data.</text>
</comment>
<dbReference type="Proteomes" id="UP000267017">
    <property type="component" value="Unassembled WGS sequence"/>
</dbReference>
<keyword evidence="3" id="KW-0413">Isomerase</keyword>
<dbReference type="SUPFAM" id="SSF51658">
    <property type="entry name" value="Xylose isomerase-like"/>
    <property type="match status" value="1"/>
</dbReference>
<keyword evidence="4" id="KW-1185">Reference proteome</keyword>
<dbReference type="Pfam" id="PF01261">
    <property type="entry name" value="AP_endonuc_2"/>
    <property type="match status" value="1"/>
</dbReference>
<feature type="domain" description="Xylose isomerase-like TIM barrel" evidence="2">
    <location>
        <begin position="148"/>
        <end position="389"/>
    </location>
</feature>
<evidence type="ECO:0000313" key="4">
    <source>
        <dbReference type="Proteomes" id="UP000267017"/>
    </source>
</evidence>
<feature type="region of interest" description="Disordered" evidence="1">
    <location>
        <begin position="48"/>
        <end position="78"/>
    </location>
</feature>
<evidence type="ECO:0000259" key="2">
    <source>
        <dbReference type="Pfam" id="PF01261"/>
    </source>
</evidence>
<dbReference type="PANTHER" id="PTHR12110">
    <property type="entry name" value="HYDROXYPYRUVATE ISOMERASE"/>
    <property type="match status" value="1"/>
</dbReference>
<dbReference type="EMBL" id="RRCN01000001">
    <property type="protein sequence ID" value="RRJ65221.1"/>
    <property type="molecule type" value="Genomic_DNA"/>
</dbReference>
<organism evidence="3 4">
    <name type="scientific">Paenibacillus oralis</name>
    <dbReference type="NCBI Taxonomy" id="2490856"/>
    <lineage>
        <taxon>Bacteria</taxon>
        <taxon>Bacillati</taxon>
        <taxon>Bacillota</taxon>
        <taxon>Bacilli</taxon>
        <taxon>Bacillales</taxon>
        <taxon>Paenibacillaceae</taxon>
        <taxon>Paenibacillus</taxon>
    </lineage>
</organism>
<evidence type="ECO:0000313" key="3">
    <source>
        <dbReference type="EMBL" id="RRJ65221.1"/>
    </source>
</evidence>
<evidence type="ECO:0000256" key="1">
    <source>
        <dbReference type="SAM" id="MobiDB-lite"/>
    </source>
</evidence>